<dbReference type="Proteomes" id="UP000886860">
    <property type="component" value="Unassembled WGS sequence"/>
</dbReference>
<dbReference type="AlphaFoldDB" id="A0A9D1KGG0"/>
<reference evidence="1" key="1">
    <citation type="submission" date="2020-10" db="EMBL/GenBank/DDBJ databases">
        <authorList>
            <person name="Gilroy R."/>
        </authorList>
    </citation>
    <scope>NUCLEOTIDE SEQUENCE</scope>
    <source>
        <strain evidence="1">CHK123-3438</strain>
    </source>
</reference>
<proteinExistence type="predicted"/>
<dbReference type="GO" id="GO:0016301">
    <property type="term" value="F:kinase activity"/>
    <property type="evidence" value="ECO:0007669"/>
    <property type="project" value="UniProtKB-KW"/>
</dbReference>
<dbReference type="InterPro" id="IPR027417">
    <property type="entry name" value="P-loop_NTPase"/>
</dbReference>
<protein>
    <submittedName>
        <fullName evidence="1">Cytidylate kinase-like family protein</fullName>
    </submittedName>
</protein>
<name>A0A9D1KGG0_9FIRM</name>
<organism evidence="1 2">
    <name type="scientific">Candidatus Caccovicinus merdipullorum</name>
    <dbReference type="NCBI Taxonomy" id="2840724"/>
    <lineage>
        <taxon>Bacteria</taxon>
        <taxon>Bacillati</taxon>
        <taxon>Bacillota</taxon>
        <taxon>Clostridia</taxon>
        <taxon>Eubacteriales</taxon>
        <taxon>Candidatus Caccovicinus</taxon>
    </lineage>
</organism>
<dbReference type="EMBL" id="DVKS01000088">
    <property type="protein sequence ID" value="HIT41517.1"/>
    <property type="molecule type" value="Genomic_DNA"/>
</dbReference>
<keyword evidence="1" id="KW-0808">Transferase</keyword>
<dbReference type="Pfam" id="PF13189">
    <property type="entry name" value="Cytidylate_kin2"/>
    <property type="match status" value="1"/>
</dbReference>
<comment type="caution">
    <text evidence="1">The sequence shown here is derived from an EMBL/GenBank/DDBJ whole genome shotgun (WGS) entry which is preliminary data.</text>
</comment>
<evidence type="ECO:0000313" key="1">
    <source>
        <dbReference type="EMBL" id="HIT41517.1"/>
    </source>
</evidence>
<sequence length="206" mass="23107">MEKVFVTIGRQYGSGGHAIGEQLGKLLGIPCYDRELIQLSSEKSGIEAGTLALHDERTSSASLFKIPEKGNRITEHGTPIVDTLFLAQSQVIRELAEKGSCIIIGRCADYVLQDREECFSVFVTAPTEARIARIAERNHMSRNDAEMAVRKVDKQRRTYYEFYTDKEWGAAESYNLTVDSSQFGVEGTAQMLEEIVRQFMAGCWKP</sequence>
<gene>
    <name evidence="1" type="ORF">IAB60_05325</name>
</gene>
<accession>A0A9D1KGG0</accession>
<keyword evidence="1" id="KW-0418">Kinase</keyword>
<reference evidence="1" key="2">
    <citation type="journal article" date="2021" name="PeerJ">
        <title>Extensive microbial diversity within the chicken gut microbiome revealed by metagenomics and culture.</title>
        <authorList>
            <person name="Gilroy R."/>
            <person name="Ravi A."/>
            <person name="Getino M."/>
            <person name="Pursley I."/>
            <person name="Horton D.L."/>
            <person name="Alikhan N.F."/>
            <person name="Baker D."/>
            <person name="Gharbi K."/>
            <person name="Hall N."/>
            <person name="Watson M."/>
            <person name="Adriaenssens E.M."/>
            <person name="Foster-Nyarko E."/>
            <person name="Jarju S."/>
            <person name="Secka A."/>
            <person name="Antonio M."/>
            <person name="Oren A."/>
            <person name="Chaudhuri R.R."/>
            <person name="La Ragione R."/>
            <person name="Hildebrand F."/>
            <person name="Pallen M.J."/>
        </authorList>
    </citation>
    <scope>NUCLEOTIDE SEQUENCE</scope>
    <source>
        <strain evidence="1">CHK123-3438</strain>
    </source>
</reference>
<evidence type="ECO:0000313" key="2">
    <source>
        <dbReference type="Proteomes" id="UP000886860"/>
    </source>
</evidence>
<dbReference type="SUPFAM" id="SSF52540">
    <property type="entry name" value="P-loop containing nucleoside triphosphate hydrolases"/>
    <property type="match status" value="1"/>
</dbReference>
<dbReference type="Gene3D" id="3.40.50.300">
    <property type="entry name" value="P-loop containing nucleotide triphosphate hydrolases"/>
    <property type="match status" value="1"/>
</dbReference>